<dbReference type="AlphaFoldDB" id="A0A8K0SCI3"/>
<dbReference type="EMBL" id="JAGPNK010000024">
    <property type="protein sequence ID" value="KAH7304331.1"/>
    <property type="molecule type" value="Genomic_DNA"/>
</dbReference>
<comment type="caution">
    <text evidence="1">The sequence shown here is derived from an EMBL/GenBank/DDBJ whole genome shotgun (WGS) entry which is preliminary data.</text>
</comment>
<sequence length="226" mass="25311">MGSNTEDDARGGHVILSPGVFGIHMPIIYGEGSEKAFYRLQSQVMRETCDHSLLAWSPTASVDILCGVFAESPAQFLNCRDISRCHLIRMAPGMTERYSAIDFDAVVILHNFRKYALLDCHRKDDVDNVLAIPLIEQGGTYFRAFSKTELFPEETWAKTARSRILLSPRGKRRASSEDIHYFIASVPHNCELLEVLPSSAWSSSPRLIESGFPDQEGQGPVRLPRI</sequence>
<evidence type="ECO:0000313" key="2">
    <source>
        <dbReference type="Proteomes" id="UP000813444"/>
    </source>
</evidence>
<dbReference type="PANTHER" id="PTHR10622">
    <property type="entry name" value="HET DOMAIN-CONTAINING PROTEIN"/>
    <property type="match status" value="1"/>
</dbReference>
<dbReference type="Proteomes" id="UP000813444">
    <property type="component" value="Unassembled WGS sequence"/>
</dbReference>
<reference evidence="1" key="1">
    <citation type="journal article" date="2021" name="Nat. Commun.">
        <title>Genetic determinants of endophytism in the Arabidopsis root mycobiome.</title>
        <authorList>
            <person name="Mesny F."/>
            <person name="Miyauchi S."/>
            <person name="Thiergart T."/>
            <person name="Pickel B."/>
            <person name="Atanasova L."/>
            <person name="Karlsson M."/>
            <person name="Huettel B."/>
            <person name="Barry K.W."/>
            <person name="Haridas S."/>
            <person name="Chen C."/>
            <person name="Bauer D."/>
            <person name="Andreopoulos W."/>
            <person name="Pangilinan J."/>
            <person name="LaButti K."/>
            <person name="Riley R."/>
            <person name="Lipzen A."/>
            <person name="Clum A."/>
            <person name="Drula E."/>
            <person name="Henrissat B."/>
            <person name="Kohler A."/>
            <person name="Grigoriev I.V."/>
            <person name="Martin F.M."/>
            <person name="Hacquard S."/>
        </authorList>
    </citation>
    <scope>NUCLEOTIDE SEQUENCE</scope>
    <source>
        <strain evidence="1">MPI-CAGE-CH-0235</strain>
    </source>
</reference>
<name>A0A8K0SCI3_9HYPO</name>
<dbReference type="PANTHER" id="PTHR10622:SF10">
    <property type="entry name" value="HET DOMAIN-CONTAINING PROTEIN"/>
    <property type="match status" value="1"/>
</dbReference>
<accession>A0A8K0SCI3</accession>
<protein>
    <submittedName>
        <fullName evidence="1">Uncharacterized protein</fullName>
    </submittedName>
</protein>
<proteinExistence type="predicted"/>
<dbReference type="OrthoDB" id="20872at2759"/>
<keyword evidence="2" id="KW-1185">Reference proteome</keyword>
<evidence type="ECO:0000313" key="1">
    <source>
        <dbReference type="EMBL" id="KAH7304331.1"/>
    </source>
</evidence>
<organism evidence="1 2">
    <name type="scientific">Stachybotrys elegans</name>
    <dbReference type="NCBI Taxonomy" id="80388"/>
    <lineage>
        <taxon>Eukaryota</taxon>
        <taxon>Fungi</taxon>
        <taxon>Dikarya</taxon>
        <taxon>Ascomycota</taxon>
        <taxon>Pezizomycotina</taxon>
        <taxon>Sordariomycetes</taxon>
        <taxon>Hypocreomycetidae</taxon>
        <taxon>Hypocreales</taxon>
        <taxon>Stachybotryaceae</taxon>
        <taxon>Stachybotrys</taxon>
    </lineage>
</organism>
<gene>
    <name evidence="1" type="ORF">B0I35DRAFT_495465</name>
</gene>